<evidence type="ECO:0000256" key="2">
    <source>
        <dbReference type="PIRSR" id="PIRSR639069-1"/>
    </source>
</evidence>
<dbReference type="RefSeq" id="WP_129877726.1">
    <property type="nucleotide sequence ID" value="NZ_SEWG01000007.1"/>
</dbReference>
<dbReference type="Gene3D" id="3.40.50.1820">
    <property type="entry name" value="alpha/beta hydrolase"/>
    <property type="match status" value="1"/>
</dbReference>
<evidence type="ECO:0000259" key="5">
    <source>
        <dbReference type="Pfam" id="PF05448"/>
    </source>
</evidence>
<dbReference type="InterPro" id="IPR039069">
    <property type="entry name" value="CE7"/>
</dbReference>
<dbReference type="GO" id="GO:0004252">
    <property type="term" value="F:serine-type endopeptidase activity"/>
    <property type="evidence" value="ECO:0007669"/>
    <property type="project" value="InterPro"/>
</dbReference>
<dbReference type="PANTHER" id="PTHR40111">
    <property type="entry name" value="CEPHALOSPORIN-C DEACETYLASE"/>
    <property type="match status" value="1"/>
</dbReference>
<dbReference type="InterPro" id="IPR008391">
    <property type="entry name" value="AXE1_dom"/>
</dbReference>
<sequence length="433" mass="48972">MVNRSNKIFFILLCLITLTGSMPAFAQDDEDGISTVLTAGSKNAIFDSNAKYTFEVKNPTDVLQEGTVSYLITQHGKKIGSGTQKARIGKKSAEKYNFDLPALKSGFYKVDFMVNITEYDDTTRRVFGIKPEEIRSKYAKPVDFDAFWQKAKDELAKVKPEFKVTAMPKMNTDNRKVFLIEMKSLDNYTIRGWMTVPISSNKNRKFSVLLGLPGYQVNLLPITGLDEDLAIITLNVRGQGNSRGPIDTRRDEFIFYHVEDRDRYVMRGVIMDCIRAVDFVYSRPELKHDNILVSGGSMGGYLAIATASLDKRVNLCSAQNPILCDVNNLDGEVTWPINDIKKYIKTQPGLTFTKVLDNLNYYDGKNFASNLTCNTIMGIGLLDPYAPPYNEYGTYNIIPGKKRLLVFKDLGHEVSQVYKDLEGRWMRDAFALF</sequence>
<evidence type="ECO:0000256" key="4">
    <source>
        <dbReference type="SAM" id="SignalP"/>
    </source>
</evidence>
<accession>A0A4Q5LJS9</accession>
<feature type="domain" description="Acetyl xylan esterase" evidence="5">
    <location>
        <begin position="133"/>
        <end position="426"/>
    </location>
</feature>
<evidence type="ECO:0000256" key="3">
    <source>
        <dbReference type="PIRSR" id="PIRSR639069-2"/>
    </source>
</evidence>
<organism evidence="6 7">
    <name type="scientific">Mucilaginibacter terrigena</name>
    <dbReference type="NCBI Taxonomy" id="2492395"/>
    <lineage>
        <taxon>Bacteria</taxon>
        <taxon>Pseudomonadati</taxon>
        <taxon>Bacteroidota</taxon>
        <taxon>Sphingobacteriia</taxon>
        <taxon>Sphingobacteriales</taxon>
        <taxon>Sphingobacteriaceae</taxon>
        <taxon>Mucilaginibacter</taxon>
    </lineage>
</organism>
<dbReference type="OrthoDB" id="3668964at2"/>
<feature type="signal peptide" evidence="4">
    <location>
        <begin position="1"/>
        <end position="26"/>
    </location>
</feature>
<name>A0A4Q5LJS9_9SPHI</name>
<dbReference type="PANTHER" id="PTHR40111:SF1">
    <property type="entry name" value="CEPHALOSPORIN-C DEACETYLASE"/>
    <property type="match status" value="1"/>
</dbReference>
<keyword evidence="7" id="KW-1185">Reference proteome</keyword>
<protein>
    <submittedName>
        <fullName evidence="6">Alpha/beta fold hydrolase</fullName>
    </submittedName>
</protein>
<dbReference type="AlphaFoldDB" id="A0A4Q5LJS9"/>
<gene>
    <name evidence="6" type="ORF">EWM62_16205</name>
</gene>
<dbReference type="InterPro" id="IPR029058">
    <property type="entry name" value="AB_hydrolase_fold"/>
</dbReference>
<keyword evidence="1 6" id="KW-0378">Hydrolase</keyword>
<dbReference type="GO" id="GO:0052689">
    <property type="term" value="F:carboxylic ester hydrolase activity"/>
    <property type="evidence" value="ECO:0007669"/>
    <property type="project" value="TreeGrafter"/>
</dbReference>
<dbReference type="PROSITE" id="PS00708">
    <property type="entry name" value="PRO_ENDOPEP_SER"/>
    <property type="match status" value="1"/>
</dbReference>
<dbReference type="GO" id="GO:0006508">
    <property type="term" value="P:proteolysis"/>
    <property type="evidence" value="ECO:0007669"/>
    <property type="project" value="InterPro"/>
</dbReference>
<dbReference type="EMBL" id="SEWG01000007">
    <property type="protein sequence ID" value="RYU87255.1"/>
    <property type="molecule type" value="Genomic_DNA"/>
</dbReference>
<evidence type="ECO:0000313" key="7">
    <source>
        <dbReference type="Proteomes" id="UP000293331"/>
    </source>
</evidence>
<feature type="active site" description="Nucleophile" evidence="2">
    <location>
        <position position="297"/>
    </location>
</feature>
<dbReference type="SUPFAM" id="SSF53474">
    <property type="entry name" value="alpha/beta-Hydrolases"/>
    <property type="match status" value="1"/>
</dbReference>
<reference evidence="6 7" key="1">
    <citation type="submission" date="2019-02" db="EMBL/GenBank/DDBJ databases">
        <title>Bacterial novel species Mucilaginibacter sp. 17JY9-4 isolated from soil.</title>
        <authorList>
            <person name="Jung H.-Y."/>
        </authorList>
    </citation>
    <scope>NUCLEOTIDE SEQUENCE [LARGE SCALE GENOMIC DNA]</scope>
    <source>
        <strain evidence="6 7">17JY9-4</strain>
    </source>
</reference>
<feature type="chain" id="PRO_5021024287" evidence="4">
    <location>
        <begin position="27"/>
        <end position="433"/>
    </location>
</feature>
<dbReference type="Pfam" id="PF05448">
    <property type="entry name" value="AXE1"/>
    <property type="match status" value="1"/>
</dbReference>
<keyword evidence="4" id="KW-0732">Signal</keyword>
<feature type="active site" description="Charge relay system" evidence="2">
    <location>
        <position position="412"/>
    </location>
</feature>
<dbReference type="InterPro" id="IPR002471">
    <property type="entry name" value="Pept_S9_AS"/>
</dbReference>
<feature type="binding site" evidence="3">
    <location>
        <position position="215"/>
    </location>
    <ligand>
        <name>substrate</name>
    </ligand>
</feature>
<feature type="active site" description="Charge relay system" evidence="2">
    <location>
        <position position="383"/>
    </location>
</feature>
<proteinExistence type="predicted"/>
<evidence type="ECO:0000256" key="1">
    <source>
        <dbReference type="ARBA" id="ARBA00022801"/>
    </source>
</evidence>
<dbReference type="GO" id="GO:0005976">
    <property type="term" value="P:polysaccharide metabolic process"/>
    <property type="evidence" value="ECO:0007669"/>
    <property type="project" value="TreeGrafter"/>
</dbReference>
<evidence type="ECO:0000313" key="6">
    <source>
        <dbReference type="EMBL" id="RYU87255.1"/>
    </source>
</evidence>
<comment type="caution">
    <text evidence="6">The sequence shown here is derived from an EMBL/GenBank/DDBJ whole genome shotgun (WGS) entry which is preliminary data.</text>
</comment>
<dbReference type="Proteomes" id="UP000293331">
    <property type="component" value="Unassembled WGS sequence"/>
</dbReference>